<evidence type="ECO:0000256" key="2">
    <source>
        <dbReference type="SAM" id="MobiDB-lite"/>
    </source>
</evidence>
<feature type="compositionally biased region" description="Polar residues" evidence="2">
    <location>
        <begin position="1"/>
        <end position="23"/>
    </location>
</feature>
<evidence type="ECO:0000313" key="4">
    <source>
        <dbReference type="EMBL" id="SHL39843.1"/>
    </source>
</evidence>
<dbReference type="Proteomes" id="UP000184420">
    <property type="component" value="Unassembled WGS sequence"/>
</dbReference>
<evidence type="ECO:0000313" key="5">
    <source>
        <dbReference type="Proteomes" id="UP000184420"/>
    </source>
</evidence>
<name>A0A1M7AAT6_9BACT</name>
<gene>
    <name evidence="4" type="ORF">SAMN05444266_103203</name>
</gene>
<dbReference type="STRING" id="1419482.SAMN05444266_103203"/>
<dbReference type="OrthoDB" id="4317910at2"/>
<protein>
    <recommendedName>
        <fullName evidence="3">eCIS core domain-containing protein</fullName>
    </recommendedName>
</protein>
<dbReference type="RefSeq" id="WP_073079925.1">
    <property type="nucleotide sequence ID" value="NZ_FRBL01000003.1"/>
</dbReference>
<sequence>MSTQHTGRDTITSPQKNKPNSNFFAGGGKGFFPTVQAKLKVSQPGDAAEKEADAMADKVMRKASTGPVTQRVRDTVTPVQCKCSHCEEEEKKLQRKENEEETVELQRKCSHCEEEEEKIQRKENEEETIDIQRKCSACEAEEQQLQRKEDGTDTASQQRDVAAGISQYKGAGSPIPAEVNTYMQQQFNTDFSNVRIHDGSYAAEMTTAVNAQAFTTGSDIYFNQGKYAPHDPAGQHLLAHELTHVVQQGAGAPLQVQRKEQEEMLQDAETAALTSPGKIKAPTVEFVDDPVMPDLTDAIAVHVPVDAGMIGNNSDLLKEHLLKQALMEIFPISEDQVKTMIASGWDWTWWRVVTKQEVMQGFKVVAIPRSAYQQIMGLVKPMTTTRQQQEEERQEQLTGSLEAMNRETEIFRLRKALREKQKDRDALSFGAAANPYAPTPLYTEVSLAVMALQEQLNAAYLAFGLTKETVDRQQDEFIKSFRYSAVQLAFSWLAQNEINANVETQQYNQPANLDAFKLHVAALQKGFAESDLLLAKGLTLRHGGKPESVSSLQQYTASQADVYDTPNNGERTDTSRVDKEVAAERIASRLQRPEDNAYLAAYHDREKALDQQLMEVARKFPIITYPELNIRNNAAVLATMPNDALKNELQGYIGKAGEGGVLDSIRNTWKELRANPEKVWELPPVIEATRNNLGIAKDSGAALALEEHLEKHKSTEFWESMGMAALSVGVGLLALASGPVGWAALAGSITLGGYDAYKTYTDTRFKRDAHNTSMDPATALGTENPSYFWFVVSLAGLGLDIHSAVTTVKKLKEGAMVAEKIAAELSTQAAGQDAKQLEQVIAKLTDGTYDKNLALLLPLGQDPVAMTFMVTAMKDEKLSQAFMRLAEVGGTALSVQAVHFYMAQGKHLLNEMPEVVRLMEQTNLYAHTELAQAVFMERGVQQVLLETQDGAGLLHEFSNWQRLTGAGKAPTFTAHLAEAGFGVHVKKGKTITEVLGKEILKEAPEKVNRQLLSMAEPRLVAALDGGVLSPAMKAAINELLQQNLLGLVTDLERAQQRICYQMGRLAAEVQTPAEFAAIMKLLGTRESLQGFRAGLDSFMTVHPYMELLFRIHTSKTSIPAEVWDDLLAIGTMTDEGTILRLINDHAFRKVLIEHPVAMRAMKKCASPCFPPEADAEQVLRIAAALEGKSPEELGKAAEYIYKNRGTHQQLDNAIGQLEGNFEEVIKGVKAPLESIPAEYMQEATRIATITKKGVPQSQIIQILERTKTTKVKDFKGNPLTPGTVLGHLYFITNIEKEQPMKNLGKILEGLTSADEEVFAVSWQMADEMFRLVKARAGDEHIVRYFGLERAEFLLDIFSMKELTELSNRFKDQDFLRSMYEIFKRSNIDAREFRTLINMAAEGDESIYRLERILFQVQKNGDLTYAEAEAAVKYANEYATILNKLIGTGEEYPELVRKIWGPTAHIDPQTKQIIVNPAFTKGTEKAGSKATEQVVGKNYVQADDMAAKYLVNEKGDIDNVKWAMISKAVNDAQGVPQIIKNGIIGALWNRINIAKLKKLYPSAEIYTEVTFTTLEGLTAKADALVLNGDTLIIIEFKSMDADRMRDQIVIYDMMDKQLFDQLTLTKTSKLTELYKQKEIKKVFLEIRDSSMLPGFNPHTAPKQ</sequence>
<dbReference type="Pfam" id="PF13699">
    <property type="entry name" value="eCIS_core"/>
    <property type="match status" value="1"/>
</dbReference>
<dbReference type="InterPro" id="IPR025295">
    <property type="entry name" value="eCIS_core_dom"/>
</dbReference>
<organism evidence="4 5">
    <name type="scientific">Chitinophaga jiangningensis</name>
    <dbReference type="NCBI Taxonomy" id="1419482"/>
    <lineage>
        <taxon>Bacteria</taxon>
        <taxon>Pseudomonadati</taxon>
        <taxon>Bacteroidota</taxon>
        <taxon>Chitinophagia</taxon>
        <taxon>Chitinophagales</taxon>
        <taxon>Chitinophagaceae</taxon>
        <taxon>Chitinophaga</taxon>
    </lineage>
</organism>
<feature type="coiled-coil region" evidence="1">
    <location>
        <begin position="86"/>
        <end position="132"/>
    </location>
</feature>
<feature type="region of interest" description="Disordered" evidence="2">
    <location>
        <begin position="1"/>
        <end position="29"/>
    </location>
</feature>
<dbReference type="EMBL" id="FRBL01000003">
    <property type="protein sequence ID" value="SHL39843.1"/>
    <property type="molecule type" value="Genomic_DNA"/>
</dbReference>
<accession>A0A1M7AAT6</accession>
<keyword evidence="5" id="KW-1185">Reference proteome</keyword>
<keyword evidence="1" id="KW-0175">Coiled coil</keyword>
<reference evidence="4 5" key="1">
    <citation type="submission" date="2016-11" db="EMBL/GenBank/DDBJ databases">
        <authorList>
            <person name="Jaros S."/>
            <person name="Januszkiewicz K."/>
            <person name="Wedrychowicz H."/>
        </authorList>
    </citation>
    <scope>NUCLEOTIDE SEQUENCE [LARGE SCALE GENOMIC DNA]</scope>
    <source>
        <strain evidence="4 5">DSM 27406</strain>
    </source>
</reference>
<evidence type="ECO:0000259" key="3">
    <source>
        <dbReference type="Pfam" id="PF13699"/>
    </source>
</evidence>
<feature type="domain" description="eCIS core" evidence="3">
    <location>
        <begin position="174"/>
        <end position="251"/>
    </location>
</feature>
<proteinExistence type="predicted"/>
<evidence type="ECO:0000256" key="1">
    <source>
        <dbReference type="SAM" id="Coils"/>
    </source>
</evidence>